<reference evidence="3 4" key="1">
    <citation type="submission" date="2018-12" db="EMBL/GenBank/DDBJ databases">
        <authorList>
            <person name="Grouzdev D.S."/>
            <person name="Krutkina M.S."/>
        </authorList>
    </citation>
    <scope>NUCLEOTIDE SEQUENCE [LARGE SCALE GENOMIC DNA]</scope>
    <source>
        <strain evidence="3 4">RmlP026</strain>
    </source>
</reference>
<dbReference type="RefSeq" id="WP_129222936.1">
    <property type="nucleotide sequence ID" value="NZ_QYBB01000001.1"/>
</dbReference>
<dbReference type="Pfam" id="PF08666">
    <property type="entry name" value="SAF"/>
    <property type="match status" value="1"/>
</dbReference>
<keyword evidence="1" id="KW-0732">Signal</keyword>
<gene>
    <name evidence="3" type="primary">cpaB</name>
    <name evidence="3" type="ORF">D3273_01960</name>
</gene>
<dbReference type="NCBIfam" id="TIGR03177">
    <property type="entry name" value="pilus_cpaB"/>
    <property type="match status" value="1"/>
</dbReference>
<dbReference type="EMBL" id="QYBB01000001">
    <property type="protein sequence ID" value="RYC34039.1"/>
    <property type="molecule type" value="Genomic_DNA"/>
</dbReference>
<evidence type="ECO:0000313" key="3">
    <source>
        <dbReference type="EMBL" id="RYC34039.1"/>
    </source>
</evidence>
<feature type="signal peptide" evidence="1">
    <location>
        <begin position="1"/>
        <end position="23"/>
    </location>
</feature>
<evidence type="ECO:0000259" key="2">
    <source>
        <dbReference type="SMART" id="SM00858"/>
    </source>
</evidence>
<proteinExistence type="predicted"/>
<dbReference type="CDD" id="cd11614">
    <property type="entry name" value="SAF_CpaB_FlgA_like"/>
    <property type="match status" value="1"/>
</dbReference>
<dbReference type="SMART" id="SM00858">
    <property type="entry name" value="SAF"/>
    <property type="match status" value="1"/>
</dbReference>
<dbReference type="Pfam" id="PF16976">
    <property type="entry name" value="RcpC"/>
    <property type="match status" value="1"/>
</dbReference>
<dbReference type="AlphaFoldDB" id="A0A4Q2UAX2"/>
<reference evidence="3 4" key="2">
    <citation type="submission" date="2019-02" db="EMBL/GenBank/DDBJ databases">
        <title>'Lichenibacterium ramalinii' gen. nov. sp. nov., 'Lichenibacterium minor' gen. nov. sp. nov.</title>
        <authorList>
            <person name="Pankratov T."/>
        </authorList>
    </citation>
    <scope>NUCLEOTIDE SEQUENCE [LARGE SCALE GENOMIC DNA]</scope>
    <source>
        <strain evidence="3 4">RmlP026</strain>
    </source>
</reference>
<dbReference type="OrthoDB" id="163768at2"/>
<organism evidence="3 4">
    <name type="scientific">Lichenibacterium minor</name>
    <dbReference type="NCBI Taxonomy" id="2316528"/>
    <lineage>
        <taxon>Bacteria</taxon>
        <taxon>Pseudomonadati</taxon>
        <taxon>Pseudomonadota</taxon>
        <taxon>Alphaproteobacteria</taxon>
        <taxon>Hyphomicrobiales</taxon>
        <taxon>Lichenihabitantaceae</taxon>
        <taxon>Lichenibacterium</taxon>
    </lineage>
</organism>
<dbReference type="Proteomes" id="UP000290759">
    <property type="component" value="Unassembled WGS sequence"/>
</dbReference>
<name>A0A4Q2UAX2_9HYPH</name>
<protein>
    <submittedName>
        <fullName evidence="3">Flp pilus assembly protein CpaB</fullName>
    </submittedName>
</protein>
<feature type="domain" description="SAF" evidence="2">
    <location>
        <begin position="47"/>
        <end position="115"/>
    </location>
</feature>
<sequence>MKKSRIIVLFLALAAAAGAFMMAGGSSPPPAPVAALPPPPPPPPTTDDVLVAAKDLPLGTRIGDGDMAWQSWPKDAIPAGMLRRSQDGKAMEEFKGATVRASIFAGEPVRNEKLIKGDGGLMAVMLPSGRRAVAINIDSQGATTAGGFILPNDRVDVVRTFRQEPKPGAPAGGGDSFATATLLTNIKVLAIGQNVQDKNGQPVVVGSNATLELDPQQAEAVINAQRTGQLSLVLRSVLDARQAGGAAPAHEAAHGLSVVRYGTVSEDAGR</sequence>
<feature type="chain" id="PRO_5020580537" evidence="1">
    <location>
        <begin position="24"/>
        <end position="270"/>
    </location>
</feature>
<keyword evidence="4" id="KW-1185">Reference proteome</keyword>
<accession>A0A4Q2UAX2</accession>
<evidence type="ECO:0000256" key="1">
    <source>
        <dbReference type="SAM" id="SignalP"/>
    </source>
</evidence>
<dbReference type="InterPro" id="IPR017592">
    <property type="entry name" value="Pilus_assmbl_Flp-typ_CpaB"/>
</dbReference>
<evidence type="ECO:0000313" key="4">
    <source>
        <dbReference type="Proteomes" id="UP000290759"/>
    </source>
</evidence>
<comment type="caution">
    <text evidence="3">The sequence shown here is derived from an EMBL/GenBank/DDBJ whole genome shotgun (WGS) entry which is preliminary data.</text>
</comment>
<dbReference type="InterPro" id="IPR031571">
    <property type="entry name" value="RcpC_dom"/>
</dbReference>
<dbReference type="InterPro" id="IPR013974">
    <property type="entry name" value="SAF"/>
</dbReference>